<dbReference type="InterPro" id="IPR036396">
    <property type="entry name" value="Cyt_P450_sf"/>
</dbReference>
<dbReference type="SUPFAM" id="SSF48264">
    <property type="entry name" value="Cytochrome P450"/>
    <property type="match status" value="1"/>
</dbReference>
<keyword evidence="5 7" id="KW-0503">Monooxygenase</keyword>
<evidence type="ECO:0000256" key="7">
    <source>
        <dbReference type="RuleBase" id="RU000461"/>
    </source>
</evidence>
<dbReference type="GO" id="GO:0016705">
    <property type="term" value="F:oxidoreductase activity, acting on paired donors, with incorporation or reduction of molecular oxygen"/>
    <property type="evidence" value="ECO:0007669"/>
    <property type="project" value="InterPro"/>
</dbReference>
<name>A0A6A6BF21_9PEZI</name>
<dbReference type="InterPro" id="IPR017972">
    <property type="entry name" value="Cyt_P450_CS"/>
</dbReference>
<keyword evidence="4 6" id="KW-0408">Iron</keyword>
<feature type="region of interest" description="Disordered" evidence="8">
    <location>
        <begin position="549"/>
        <end position="570"/>
    </location>
</feature>
<evidence type="ECO:0008006" key="11">
    <source>
        <dbReference type="Google" id="ProtNLM"/>
    </source>
</evidence>
<keyword evidence="3 7" id="KW-0560">Oxidoreductase</keyword>
<dbReference type="GeneID" id="54296612"/>
<evidence type="ECO:0000256" key="2">
    <source>
        <dbReference type="ARBA" id="ARBA00022723"/>
    </source>
</evidence>
<proteinExistence type="inferred from homology"/>
<evidence type="ECO:0000256" key="6">
    <source>
        <dbReference type="PIRSR" id="PIRSR602401-1"/>
    </source>
</evidence>
<dbReference type="RefSeq" id="XP_033396794.1">
    <property type="nucleotide sequence ID" value="XM_033539116.1"/>
</dbReference>
<organism evidence="9 10">
    <name type="scientific">Aplosporella prunicola CBS 121167</name>
    <dbReference type="NCBI Taxonomy" id="1176127"/>
    <lineage>
        <taxon>Eukaryota</taxon>
        <taxon>Fungi</taxon>
        <taxon>Dikarya</taxon>
        <taxon>Ascomycota</taxon>
        <taxon>Pezizomycotina</taxon>
        <taxon>Dothideomycetes</taxon>
        <taxon>Dothideomycetes incertae sedis</taxon>
        <taxon>Botryosphaeriales</taxon>
        <taxon>Aplosporellaceae</taxon>
        <taxon>Aplosporella</taxon>
    </lineage>
</organism>
<dbReference type="GO" id="GO:0020037">
    <property type="term" value="F:heme binding"/>
    <property type="evidence" value="ECO:0007669"/>
    <property type="project" value="InterPro"/>
</dbReference>
<feature type="compositionally biased region" description="Gly residues" evidence="8">
    <location>
        <begin position="553"/>
        <end position="570"/>
    </location>
</feature>
<dbReference type="CDD" id="cd11065">
    <property type="entry name" value="CYP64-like"/>
    <property type="match status" value="1"/>
</dbReference>
<dbReference type="AlphaFoldDB" id="A0A6A6BF21"/>
<keyword evidence="2 6" id="KW-0479">Metal-binding</keyword>
<gene>
    <name evidence="9" type="ORF">K452DRAFT_272908</name>
</gene>
<dbReference type="GO" id="GO:0005506">
    <property type="term" value="F:iron ion binding"/>
    <property type="evidence" value="ECO:0007669"/>
    <property type="project" value="InterPro"/>
</dbReference>
<dbReference type="InterPro" id="IPR002401">
    <property type="entry name" value="Cyt_P450_E_grp-I"/>
</dbReference>
<dbReference type="PRINTS" id="PR00385">
    <property type="entry name" value="P450"/>
</dbReference>
<keyword evidence="10" id="KW-1185">Reference proteome</keyword>
<evidence type="ECO:0000313" key="10">
    <source>
        <dbReference type="Proteomes" id="UP000799438"/>
    </source>
</evidence>
<dbReference type="Pfam" id="PF00067">
    <property type="entry name" value="p450"/>
    <property type="match status" value="1"/>
</dbReference>
<dbReference type="InterPro" id="IPR001128">
    <property type="entry name" value="Cyt_P450"/>
</dbReference>
<evidence type="ECO:0000313" key="9">
    <source>
        <dbReference type="EMBL" id="KAF2141081.1"/>
    </source>
</evidence>
<dbReference type="PANTHER" id="PTHR46300:SF2">
    <property type="entry name" value="CYTOCHROME P450 MONOOXYGENASE ALNH-RELATED"/>
    <property type="match status" value="1"/>
</dbReference>
<dbReference type="GO" id="GO:0004497">
    <property type="term" value="F:monooxygenase activity"/>
    <property type="evidence" value="ECO:0007669"/>
    <property type="project" value="UniProtKB-KW"/>
</dbReference>
<dbReference type="OrthoDB" id="1055148at2759"/>
<sequence>MPSTIVLVASVTLALALLWRFRRVGLRPKDFPPGPPCLPILGNLHQMPTHDSHKQFAAWAQEYGPIYSLILGTKTVIVLSDGQGVKDLLDRRSASYSDRMDMYVGTELCSGGLRLLLMRYGAQWRMLRRLVHQLLNVNVSASYVPYQDLENKQMLVEFLDDPDHFLEHIRRFTNSLTTSMVYGWRQTNSYSPAIAAIFASIEGFTTLTQRSVSAIVDFYPLLRRLPASLFPISAAAQRHHVREKELYRRLWLEAKHAVEAGTARPCFCVGMAAKQREAEAAAIAAVLAAEKGRPGSGAEAERISDDLAAYMAGTLLEAGSETTAATLYAFVQAMLLFPEAQARAQAELDAVIGPGRLPVLADAPALPAVRACVKEALRWMPTAPTGGVPHATTKEDTYRGFRIPKGAGIIFNTWGIHMDERRYANPREFRFERYLGDDMGAAESAGRGGWEQRDHYGFGAGRRICAGLHVAERSLFLGISRLLWGFSISAKSGTRPDPDALTQGFVAMPLPFEAKIMPRSPEHAEVMRGAWKEASEVLDPEGQWVREKVPVPKGGGGLWGNGEGDVGEGV</sequence>
<evidence type="ECO:0000256" key="4">
    <source>
        <dbReference type="ARBA" id="ARBA00023004"/>
    </source>
</evidence>
<dbReference type="Proteomes" id="UP000799438">
    <property type="component" value="Unassembled WGS sequence"/>
</dbReference>
<dbReference type="Gene3D" id="1.10.630.10">
    <property type="entry name" value="Cytochrome P450"/>
    <property type="match status" value="1"/>
</dbReference>
<dbReference type="EMBL" id="ML995488">
    <property type="protein sequence ID" value="KAF2141081.1"/>
    <property type="molecule type" value="Genomic_DNA"/>
</dbReference>
<dbReference type="PRINTS" id="PR00463">
    <property type="entry name" value="EP450I"/>
</dbReference>
<evidence type="ECO:0000256" key="5">
    <source>
        <dbReference type="ARBA" id="ARBA00023033"/>
    </source>
</evidence>
<comment type="cofactor">
    <cofactor evidence="6">
        <name>heme</name>
        <dbReference type="ChEBI" id="CHEBI:30413"/>
    </cofactor>
</comment>
<evidence type="ECO:0000256" key="8">
    <source>
        <dbReference type="SAM" id="MobiDB-lite"/>
    </source>
</evidence>
<accession>A0A6A6BF21</accession>
<reference evidence="9" key="1">
    <citation type="journal article" date="2020" name="Stud. Mycol.">
        <title>101 Dothideomycetes genomes: a test case for predicting lifestyles and emergence of pathogens.</title>
        <authorList>
            <person name="Haridas S."/>
            <person name="Albert R."/>
            <person name="Binder M."/>
            <person name="Bloem J."/>
            <person name="Labutti K."/>
            <person name="Salamov A."/>
            <person name="Andreopoulos B."/>
            <person name="Baker S."/>
            <person name="Barry K."/>
            <person name="Bills G."/>
            <person name="Bluhm B."/>
            <person name="Cannon C."/>
            <person name="Castanera R."/>
            <person name="Culley D."/>
            <person name="Daum C."/>
            <person name="Ezra D."/>
            <person name="Gonzalez J."/>
            <person name="Henrissat B."/>
            <person name="Kuo A."/>
            <person name="Liang C."/>
            <person name="Lipzen A."/>
            <person name="Lutzoni F."/>
            <person name="Magnuson J."/>
            <person name="Mondo S."/>
            <person name="Nolan M."/>
            <person name="Ohm R."/>
            <person name="Pangilinan J."/>
            <person name="Park H.-J."/>
            <person name="Ramirez L."/>
            <person name="Alfaro M."/>
            <person name="Sun H."/>
            <person name="Tritt A."/>
            <person name="Yoshinaga Y."/>
            <person name="Zwiers L.-H."/>
            <person name="Turgeon B."/>
            <person name="Goodwin S."/>
            <person name="Spatafora J."/>
            <person name="Crous P."/>
            <person name="Grigoriev I."/>
        </authorList>
    </citation>
    <scope>NUCLEOTIDE SEQUENCE</scope>
    <source>
        <strain evidence="9">CBS 121167</strain>
    </source>
</reference>
<dbReference type="PANTHER" id="PTHR46300">
    <property type="entry name" value="P450, PUTATIVE (EUROFUNG)-RELATED-RELATED"/>
    <property type="match status" value="1"/>
</dbReference>
<evidence type="ECO:0000256" key="3">
    <source>
        <dbReference type="ARBA" id="ARBA00023002"/>
    </source>
</evidence>
<protein>
    <recommendedName>
        <fullName evidence="11">Cytochrome P450</fullName>
    </recommendedName>
</protein>
<dbReference type="InterPro" id="IPR050364">
    <property type="entry name" value="Cytochrome_P450_fung"/>
</dbReference>
<comment type="similarity">
    <text evidence="1 7">Belongs to the cytochrome P450 family.</text>
</comment>
<feature type="binding site" description="axial binding residue" evidence="6">
    <location>
        <position position="465"/>
    </location>
    <ligand>
        <name>heme</name>
        <dbReference type="ChEBI" id="CHEBI:30413"/>
    </ligand>
    <ligandPart>
        <name>Fe</name>
        <dbReference type="ChEBI" id="CHEBI:18248"/>
    </ligandPart>
</feature>
<keyword evidence="6 7" id="KW-0349">Heme</keyword>
<evidence type="ECO:0000256" key="1">
    <source>
        <dbReference type="ARBA" id="ARBA00010617"/>
    </source>
</evidence>
<dbReference type="PROSITE" id="PS00086">
    <property type="entry name" value="CYTOCHROME_P450"/>
    <property type="match status" value="1"/>
</dbReference>